<comment type="subcellular location">
    <subcellularLocation>
        <location evidence="1">Nucleus</location>
    </subcellularLocation>
</comment>
<accession>A0ABR4N3N9</accession>
<sequence length="302" mass="32461">MSDTRRVEEQSWHSPLPAALVQSIMAESASASASASASSGPPAAAAPGGDAEASTFAESWVSSLVSHHSDPAQVFAQRVQGKQIQMDSLEARMIPGFEDRSKAKAEKQRRRFHARHAARFTRRERKAVGLFDVPRECVQFGLFVPLHVLWSQYMAELLAPDAGAMGAGGPRGAAAGAATLAQAQAAAKPRPTQAAERLSLSRALPANVLAKLVKADFHGAMLTVAKSKCPANVGLSGIVIKDTENTFHLVTRDNKLKVVPKLNNVFTFGIGDTLFTLFGNQFRTRPAERATKKFKVKMTVDM</sequence>
<dbReference type="InterPro" id="IPR016848">
    <property type="entry name" value="RNase_P/MRP_Rpp29-subunit"/>
</dbReference>
<dbReference type="SUPFAM" id="SSF101744">
    <property type="entry name" value="Rof/RNase P subunit-like"/>
    <property type="match status" value="1"/>
</dbReference>
<dbReference type="Proteomes" id="UP001527925">
    <property type="component" value="Unassembled WGS sequence"/>
</dbReference>
<evidence type="ECO:0000256" key="7">
    <source>
        <dbReference type="ARBA" id="ARBA00022801"/>
    </source>
</evidence>
<keyword evidence="4" id="KW-0819">tRNA processing</keyword>
<name>A0ABR4N3N9_9FUNG</name>
<dbReference type="Pfam" id="PF01868">
    <property type="entry name" value="RNase_P-MRP_p29"/>
    <property type="match status" value="1"/>
</dbReference>
<keyword evidence="6" id="KW-0255">Endonuclease</keyword>
<evidence type="ECO:0000256" key="3">
    <source>
        <dbReference type="ARBA" id="ARBA00022490"/>
    </source>
</evidence>
<organism evidence="8 9">
    <name type="scientific">Polyrhizophydium stewartii</name>
    <dbReference type="NCBI Taxonomy" id="2732419"/>
    <lineage>
        <taxon>Eukaryota</taxon>
        <taxon>Fungi</taxon>
        <taxon>Fungi incertae sedis</taxon>
        <taxon>Chytridiomycota</taxon>
        <taxon>Chytridiomycota incertae sedis</taxon>
        <taxon>Chytridiomycetes</taxon>
        <taxon>Rhizophydiales</taxon>
        <taxon>Rhizophydiales incertae sedis</taxon>
        <taxon>Polyrhizophydium</taxon>
    </lineage>
</organism>
<protein>
    <submittedName>
        <fullName evidence="8">RNase P/RNase MRP complex subunit</fullName>
        <ecNumber evidence="8">3.1.26.5</ecNumber>
    </submittedName>
</protein>
<proteinExistence type="inferred from homology"/>
<reference evidence="8 9" key="1">
    <citation type="submission" date="2023-09" db="EMBL/GenBank/DDBJ databases">
        <title>Pangenome analysis of Batrachochytrium dendrobatidis and related Chytrids.</title>
        <authorList>
            <person name="Yacoub M.N."/>
            <person name="Stajich J.E."/>
            <person name="James T.Y."/>
        </authorList>
    </citation>
    <scope>NUCLEOTIDE SEQUENCE [LARGE SCALE GENOMIC DNA]</scope>
    <source>
        <strain evidence="8 9">JEL0888</strain>
    </source>
</reference>
<evidence type="ECO:0000313" key="8">
    <source>
        <dbReference type="EMBL" id="KAL2914094.1"/>
    </source>
</evidence>
<keyword evidence="7 8" id="KW-0378">Hydrolase</keyword>
<evidence type="ECO:0000256" key="2">
    <source>
        <dbReference type="ARBA" id="ARBA00006181"/>
    </source>
</evidence>
<dbReference type="SMART" id="SM00538">
    <property type="entry name" value="POP4"/>
    <property type="match status" value="1"/>
</dbReference>
<dbReference type="InterPro" id="IPR023534">
    <property type="entry name" value="Rof/RNase_P-like"/>
</dbReference>
<evidence type="ECO:0000313" key="9">
    <source>
        <dbReference type="Proteomes" id="UP001527925"/>
    </source>
</evidence>
<dbReference type="InterPro" id="IPR036980">
    <property type="entry name" value="RNase_P/MRP_Rpp29_sf"/>
</dbReference>
<evidence type="ECO:0000256" key="5">
    <source>
        <dbReference type="ARBA" id="ARBA00022722"/>
    </source>
</evidence>
<evidence type="ECO:0000256" key="1">
    <source>
        <dbReference type="ARBA" id="ARBA00004123"/>
    </source>
</evidence>
<dbReference type="InterPro" id="IPR023538">
    <property type="entry name" value="RNP1"/>
</dbReference>
<dbReference type="GO" id="GO:0004526">
    <property type="term" value="F:ribonuclease P activity"/>
    <property type="evidence" value="ECO:0007669"/>
    <property type="project" value="UniProtKB-EC"/>
</dbReference>
<comment type="caution">
    <text evidence="8">The sequence shown here is derived from an EMBL/GenBank/DDBJ whole genome shotgun (WGS) entry which is preliminary data.</text>
</comment>
<dbReference type="EMBL" id="JADGIZ020000037">
    <property type="protein sequence ID" value="KAL2914094.1"/>
    <property type="molecule type" value="Genomic_DNA"/>
</dbReference>
<keyword evidence="5" id="KW-0540">Nuclease</keyword>
<dbReference type="HAMAP" id="MF_00754">
    <property type="entry name" value="RNase_P_1"/>
    <property type="match status" value="1"/>
</dbReference>
<keyword evidence="9" id="KW-1185">Reference proteome</keyword>
<keyword evidence="3" id="KW-0963">Cytoplasm</keyword>
<comment type="similarity">
    <text evidence="2">Belongs to the eukaryotic/archaeal RNase P protein component 1 family.</text>
</comment>
<gene>
    <name evidence="8" type="primary">POP4</name>
    <name evidence="8" type="ORF">HK105_206352</name>
</gene>
<dbReference type="InterPro" id="IPR002730">
    <property type="entry name" value="Rpp29/RNP1"/>
</dbReference>
<evidence type="ECO:0000256" key="4">
    <source>
        <dbReference type="ARBA" id="ARBA00022694"/>
    </source>
</evidence>
<dbReference type="Gene3D" id="2.30.30.210">
    <property type="entry name" value="Ribonuclease P/MRP, subunit p29"/>
    <property type="match status" value="1"/>
</dbReference>
<dbReference type="EC" id="3.1.26.5" evidence="8"/>
<dbReference type="PANTHER" id="PTHR13348">
    <property type="entry name" value="RIBONUCLEASE P SUBUNIT P29"/>
    <property type="match status" value="1"/>
</dbReference>
<dbReference type="PANTHER" id="PTHR13348:SF0">
    <property type="entry name" value="RIBONUCLEASE P PROTEIN SUBUNIT P29"/>
    <property type="match status" value="1"/>
</dbReference>
<evidence type="ECO:0000256" key="6">
    <source>
        <dbReference type="ARBA" id="ARBA00022759"/>
    </source>
</evidence>